<keyword evidence="5" id="KW-0472">Membrane</keyword>
<comment type="similarity">
    <text evidence="2 6">Belongs to the DP1 family.</text>
</comment>
<dbReference type="AlphaFoldDB" id="A0A0C3BCJ7"/>
<organism evidence="8 9">
    <name type="scientific">Serendipita vermifera MAFF 305830</name>
    <dbReference type="NCBI Taxonomy" id="933852"/>
    <lineage>
        <taxon>Eukaryota</taxon>
        <taxon>Fungi</taxon>
        <taxon>Dikarya</taxon>
        <taxon>Basidiomycota</taxon>
        <taxon>Agaricomycotina</taxon>
        <taxon>Agaricomycetes</taxon>
        <taxon>Sebacinales</taxon>
        <taxon>Serendipitaceae</taxon>
        <taxon>Serendipita</taxon>
    </lineage>
</organism>
<dbReference type="OrthoDB" id="434647at2759"/>
<reference evidence="8 9" key="1">
    <citation type="submission" date="2014-04" db="EMBL/GenBank/DDBJ databases">
        <authorList>
            <consortium name="DOE Joint Genome Institute"/>
            <person name="Kuo A."/>
            <person name="Zuccaro A."/>
            <person name="Kohler A."/>
            <person name="Nagy L.G."/>
            <person name="Floudas D."/>
            <person name="Copeland A."/>
            <person name="Barry K.W."/>
            <person name="Cichocki N."/>
            <person name="Veneault-Fourrey C."/>
            <person name="LaButti K."/>
            <person name="Lindquist E.A."/>
            <person name="Lipzen A."/>
            <person name="Lundell T."/>
            <person name="Morin E."/>
            <person name="Murat C."/>
            <person name="Sun H."/>
            <person name="Tunlid A."/>
            <person name="Henrissat B."/>
            <person name="Grigoriev I.V."/>
            <person name="Hibbett D.S."/>
            <person name="Martin F."/>
            <person name="Nordberg H.P."/>
            <person name="Cantor M.N."/>
            <person name="Hua S.X."/>
        </authorList>
    </citation>
    <scope>NUCLEOTIDE SEQUENCE [LARGE SCALE GENOMIC DNA]</scope>
    <source>
        <strain evidence="8 9">MAFF 305830</strain>
    </source>
</reference>
<feature type="compositionally biased region" description="Polar residues" evidence="7">
    <location>
        <begin position="207"/>
        <end position="226"/>
    </location>
</feature>
<dbReference type="HOGENOM" id="CLU_061852_1_0_1"/>
<evidence type="ECO:0000256" key="5">
    <source>
        <dbReference type="ARBA" id="ARBA00023136"/>
    </source>
</evidence>
<protein>
    <recommendedName>
        <fullName evidence="6">Protein YOP1</fullName>
    </recommendedName>
</protein>
<keyword evidence="9" id="KW-1185">Reference proteome</keyword>
<gene>
    <name evidence="8" type="ORF">M408DRAFT_325920</name>
</gene>
<evidence type="ECO:0000313" key="8">
    <source>
        <dbReference type="EMBL" id="KIM34545.1"/>
    </source>
</evidence>
<feature type="region of interest" description="Disordered" evidence="7">
    <location>
        <begin position="189"/>
        <end position="253"/>
    </location>
</feature>
<evidence type="ECO:0000256" key="1">
    <source>
        <dbReference type="ARBA" id="ARBA00004141"/>
    </source>
</evidence>
<evidence type="ECO:0000256" key="6">
    <source>
        <dbReference type="RuleBase" id="RU362006"/>
    </source>
</evidence>
<accession>A0A0C3BCJ7</accession>
<dbReference type="EMBL" id="KN824277">
    <property type="protein sequence ID" value="KIM34545.1"/>
    <property type="molecule type" value="Genomic_DNA"/>
</dbReference>
<evidence type="ECO:0000313" key="9">
    <source>
        <dbReference type="Proteomes" id="UP000054097"/>
    </source>
</evidence>
<dbReference type="Proteomes" id="UP000054097">
    <property type="component" value="Unassembled WGS sequence"/>
</dbReference>
<dbReference type="GO" id="GO:0016020">
    <property type="term" value="C:membrane"/>
    <property type="evidence" value="ECO:0007669"/>
    <property type="project" value="UniProtKB-SubCell"/>
</dbReference>
<dbReference type="PANTHER" id="PTHR12300">
    <property type="entry name" value="HVA22-LIKE PROTEINS"/>
    <property type="match status" value="1"/>
</dbReference>
<sequence>MGLLSMISVAGTALFGYGYPAYATHKVLVGRPQTEPELESWLFYWVVIGIFTMTERLFDWLVNWFPLYTEIKFLFIVWLVSPGTQGSTYLYKAYLHAFFAQNSQNIDQGLASARTNAFGFLQSSLQAIWAFVVARLTTAQNQAAQNQGPAPGQAGNPAQNGPLQGFAGMWKQFGPAVIAAGSSMLSPAQNRNAAQQAVNKQAFPDPTAQSSPMPSAGSAQDTSSADQLRYRNPTPTGGRNTPPPAFPEPQHQY</sequence>
<dbReference type="InterPro" id="IPR004345">
    <property type="entry name" value="TB2_DP1_HVA22"/>
</dbReference>
<dbReference type="Pfam" id="PF03134">
    <property type="entry name" value="TB2_DP1_HVA22"/>
    <property type="match status" value="1"/>
</dbReference>
<evidence type="ECO:0000256" key="3">
    <source>
        <dbReference type="ARBA" id="ARBA00022692"/>
    </source>
</evidence>
<feature type="compositionally biased region" description="Low complexity" evidence="7">
    <location>
        <begin position="143"/>
        <end position="162"/>
    </location>
</feature>
<feature type="compositionally biased region" description="Low complexity" evidence="7">
    <location>
        <begin position="189"/>
        <end position="202"/>
    </location>
</feature>
<proteinExistence type="inferred from homology"/>
<reference evidence="9" key="2">
    <citation type="submission" date="2015-01" db="EMBL/GenBank/DDBJ databases">
        <title>Evolutionary Origins and Diversification of the Mycorrhizal Mutualists.</title>
        <authorList>
            <consortium name="DOE Joint Genome Institute"/>
            <consortium name="Mycorrhizal Genomics Consortium"/>
            <person name="Kohler A."/>
            <person name="Kuo A."/>
            <person name="Nagy L.G."/>
            <person name="Floudas D."/>
            <person name="Copeland A."/>
            <person name="Barry K.W."/>
            <person name="Cichocki N."/>
            <person name="Veneault-Fourrey C."/>
            <person name="LaButti K."/>
            <person name="Lindquist E.A."/>
            <person name="Lipzen A."/>
            <person name="Lundell T."/>
            <person name="Morin E."/>
            <person name="Murat C."/>
            <person name="Riley R."/>
            <person name="Ohm R."/>
            <person name="Sun H."/>
            <person name="Tunlid A."/>
            <person name="Henrissat B."/>
            <person name="Grigoriev I.V."/>
            <person name="Hibbett D.S."/>
            <person name="Martin F."/>
        </authorList>
    </citation>
    <scope>NUCLEOTIDE SEQUENCE [LARGE SCALE GENOMIC DNA]</scope>
    <source>
        <strain evidence="9">MAFF 305830</strain>
    </source>
</reference>
<evidence type="ECO:0000256" key="2">
    <source>
        <dbReference type="ARBA" id="ARBA00008573"/>
    </source>
</evidence>
<feature type="region of interest" description="Disordered" evidence="7">
    <location>
        <begin position="143"/>
        <end position="165"/>
    </location>
</feature>
<feature type="compositionally biased region" description="Low complexity" evidence="7">
    <location>
        <begin position="231"/>
        <end position="240"/>
    </location>
</feature>
<evidence type="ECO:0000256" key="4">
    <source>
        <dbReference type="ARBA" id="ARBA00022989"/>
    </source>
</evidence>
<dbReference type="PANTHER" id="PTHR12300:SF161">
    <property type="entry name" value="RECEPTOR EXPRESSION-ENHANCING PROTEIN"/>
    <property type="match status" value="1"/>
</dbReference>
<name>A0A0C3BCJ7_SERVB</name>
<keyword evidence="3" id="KW-0812">Transmembrane</keyword>
<comment type="subcellular location">
    <subcellularLocation>
        <location evidence="1 6">Membrane</location>
        <topology evidence="1 6">Multi-pass membrane protein</topology>
    </subcellularLocation>
</comment>
<evidence type="ECO:0000256" key="7">
    <source>
        <dbReference type="SAM" id="MobiDB-lite"/>
    </source>
</evidence>
<keyword evidence="4" id="KW-1133">Transmembrane helix</keyword>